<keyword evidence="7" id="KW-0949">S-adenosyl-L-methionine</keyword>
<dbReference type="GO" id="GO:0032259">
    <property type="term" value="P:methylation"/>
    <property type="evidence" value="ECO:0007669"/>
    <property type="project" value="UniProtKB-KW"/>
</dbReference>
<dbReference type="PANTHER" id="PTHR31468">
    <property type="entry name" value="1,3-BETA-GLUCANOSYLTRANSFERASE GAS1"/>
    <property type="match status" value="1"/>
</dbReference>
<dbReference type="PROSITE" id="PS50011">
    <property type="entry name" value="PROTEIN_KINASE_DOM"/>
    <property type="match status" value="1"/>
</dbReference>
<dbReference type="VEuPathDB" id="FungiDB:DD237_007595"/>
<feature type="domain" description="Post-SET" evidence="15">
    <location>
        <begin position="599"/>
        <end position="615"/>
    </location>
</feature>
<feature type="compositionally biased region" description="Low complexity" evidence="12">
    <location>
        <begin position="1753"/>
        <end position="1765"/>
    </location>
</feature>
<keyword evidence="4" id="KW-0158">Chromosome</keyword>
<dbReference type="GO" id="GO:0004672">
    <property type="term" value="F:protein kinase activity"/>
    <property type="evidence" value="ECO:0007669"/>
    <property type="project" value="InterPro"/>
</dbReference>
<comment type="caution">
    <text evidence="17">The sequence shown here is derived from an EMBL/GenBank/DDBJ whole genome shotgun (WGS) entry which is preliminary data.</text>
</comment>
<dbReference type="InterPro" id="IPR004886">
    <property type="entry name" value="Glucanosyltransferase"/>
</dbReference>
<evidence type="ECO:0000256" key="8">
    <source>
        <dbReference type="ARBA" id="ARBA00022729"/>
    </source>
</evidence>
<evidence type="ECO:0000256" key="6">
    <source>
        <dbReference type="ARBA" id="ARBA00022679"/>
    </source>
</evidence>
<evidence type="ECO:0000256" key="11">
    <source>
        <dbReference type="ARBA" id="ARBA00023242"/>
    </source>
</evidence>
<dbReference type="GO" id="GO:0042054">
    <property type="term" value="F:histone methyltransferase activity"/>
    <property type="evidence" value="ECO:0007669"/>
    <property type="project" value="InterPro"/>
</dbReference>
<evidence type="ECO:0000256" key="5">
    <source>
        <dbReference type="ARBA" id="ARBA00022603"/>
    </source>
</evidence>
<dbReference type="GO" id="GO:0005634">
    <property type="term" value="C:nucleus"/>
    <property type="evidence" value="ECO:0007669"/>
    <property type="project" value="UniProtKB-SubCell"/>
</dbReference>
<feature type="region of interest" description="Disordered" evidence="12">
    <location>
        <begin position="1739"/>
        <end position="1886"/>
    </location>
</feature>
<name>A0A425C432_9STRA</name>
<feature type="compositionally biased region" description="Basic residues" evidence="12">
    <location>
        <begin position="1739"/>
        <end position="1752"/>
    </location>
</feature>
<dbReference type="InterPro" id="IPR017853">
    <property type="entry name" value="GH"/>
</dbReference>
<dbReference type="InterPro" id="IPR003616">
    <property type="entry name" value="Post-SET_dom"/>
</dbReference>
<dbReference type="SUPFAM" id="SSF56112">
    <property type="entry name" value="Protein kinase-like (PK-like)"/>
    <property type="match status" value="1"/>
</dbReference>
<dbReference type="InterPro" id="IPR011009">
    <property type="entry name" value="Kinase-like_dom_sf"/>
</dbReference>
<dbReference type="GO" id="GO:0005886">
    <property type="term" value="C:plasma membrane"/>
    <property type="evidence" value="ECO:0007669"/>
    <property type="project" value="TreeGrafter"/>
</dbReference>
<dbReference type="Pfam" id="PF00856">
    <property type="entry name" value="SET"/>
    <property type="match status" value="1"/>
</dbReference>
<protein>
    <recommendedName>
        <fullName evidence="19">CMGC/CDK protein kinase</fullName>
    </recommendedName>
</protein>
<dbReference type="Gene3D" id="1.10.510.10">
    <property type="entry name" value="Transferase(Phosphotransferase) domain 1"/>
    <property type="match status" value="1"/>
</dbReference>
<comment type="similarity">
    <text evidence="3">Belongs to the glycosyl hydrolase 72 family.</text>
</comment>
<dbReference type="Pfam" id="PF00069">
    <property type="entry name" value="Pkinase"/>
    <property type="match status" value="1"/>
</dbReference>
<feature type="compositionally biased region" description="Polar residues" evidence="12">
    <location>
        <begin position="1851"/>
        <end position="1860"/>
    </location>
</feature>
<evidence type="ECO:0000256" key="2">
    <source>
        <dbReference type="ARBA" id="ARBA00004286"/>
    </source>
</evidence>
<evidence type="ECO:0008006" key="19">
    <source>
        <dbReference type="Google" id="ProtNLM"/>
    </source>
</evidence>
<keyword evidence="8" id="KW-0732">Signal</keyword>
<accession>A0A425C432</accession>
<dbReference type="SUPFAM" id="SSF51445">
    <property type="entry name" value="(Trans)glycosidases"/>
    <property type="match status" value="1"/>
</dbReference>
<evidence type="ECO:0000313" key="17">
    <source>
        <dbReference type="EMBL" id="RQM11764.1"/>
    </source>
</evidence>
<dbReference type="GO" id="GO:0034411">
    <property type="term" value="P:cell wall (1-&gt;3)-beta-D-glucan biosynthetic process"/>
    <property type="evidence" value="ECO:0007669"/>
    <property type="project" value="TreeGrafter"/>
</dbReference>
<evidence type="ECO:0000256" key="4">
    <source>
        <dbReference type="ARBA" id="ARBA00022454"/>
    </source>
</evidence>
<dbReference type="Pfam" id="PF17907">
    <property type="entry name" value="AWS"/>
    <property type="match status" value="1"/>
</dbReference>
<dbReference type="GO" id="GO:0005524">
    <property type="term" value="F:ATP binding"/>
    <property type="evidence" value="ECO:0007669"/>
    <property type="project" value="InterPro"/>
</dbReference>
<dbReference type="Proteomes" id="UP000286097">
    <property type="component" value="Unassembled WGS sequence"/>
</dbReference>
<proteinExistence type="inferred from homology"/>
<dbReference type="PROSITE" id="PS50280">
    <property type="entry name" value="SET"/>
    <property type="match status" value="1"/>
</dbReference>
<dbReference type="Gene3D" id="3.20.20.80">
    <property type="entry name" value="Glycosidases"/>
    <property type="match status" value="1"/>
</dbReference>
<dbReference type="SUPFAM" id="SSF82199">
    <property type="entry name" value="SET domain"/>
    <property type="match status" value="1"/>
</dbReference>
<dbReference type="SUPFAM" id="SSF47954">
    <property type="entry name" value="Cyclin-like"/>
    <property type="match status" value="1"/>
</dbReference>
<evidence type="ECO:0000259" key="15">
    <source>
        <dbReference type="PROSITE" id="PS50868"/>
    </source>
</evidence>
<keyword evidence="11" id="KW-0539">Nucleus</keyword>
<evidence type="ECO:0000256" key="7">
    <source>
        <dbReference type="ARBA" id="ARBA00022691"/>
    </source>
</evidence>
<organism evidence="17 18">
    <name type="scientific">Peronospora effusa</name>
    <dbReference type="NCBI Taxonomy" id="542832"/>
    <lineage>
        <taxon>Eukaryota</taxon>
        <taxon>Sar</taxon>
        <taxon>Stramenopiles</taxon>
        <taxon>Oomycota</taxon>
        <taxon>Peronosporomycetes</taxon>
        <taxon>Peronosporales</taxon>
        <taxon>Peronosporaceae</taxon>
        <taxon>Peronospora</taxon>
    </lineage>
</organism>
<evidence type="ECO:0000259" key="13">
    <source>
        <dbReference type="PROSITE" id="PS50011"/>
    </source>
</evidence>
<evidence type="ECO:0000256" key="1">
    <source>
        <dbReference type="ARBA" id="ARBA00004123"/>
    </source>
</evidence>
<dbReference type="PROSITE" id="PS50868">
    <property type="entry name" value="POST_SET"/>
    <property type="match status" value="1"/>
</dbReference>
<feature type="domain" description="SET" evidence="14">
    <location>
        <begin position="476"/>
        <end position="592"/>
    </location>
</feature>
<dbReference type="PROSITE" id="PS51215">
    <property type="entry name" value="AWS"/>
    <property type="match status" value="1"/>
</dbReference>
<evidence type="ECO:0000259" key="16">
    <source>
        <dbReference type="PROSITE" id="PS51215"/>
    </source>
</evidence>
<dbReference type="PANTHER" id="PTHR31468:SF2">
    <property type="entry name" value="1,3-BETA-GLUCANOSYLTRANSFERASE GAS1"/>
    <property type="match status" value="1"/>
</dbReference>
<keyword evidence="5" id="KW-0489">Methyltransferase</keyword>
<evidence type="ECO:0000256" key="9">
    <source>
        <dbReference type="ARBA" id="ARBA00023157"/>
    </source>
</evidence>
<dbReference type="InterPro" id="IPR006560">
    <property type="entry name" value="AWS_dom"/>
</dbReference>
<dbReference type="InterPro" id="IPR000719">
    <property type="entry name" value="Prot_kinase_dom"/>
</dbReference>
<dbReference type="GO" id="GO:0042124">
    <property type="term" value="F:1,3-beta-glucanosyltransferase activity"/>
    <property type="evidence" value="ECO:0007669"/>
    <property type="project" value="TreeGrafter"/>
</dbReference>
<keyword evidence="9" id="KW-1015">Disulfide bond</keyword>
<keyword evidence="6" id="KW-0808">Transferase</keyword>
<dbReference type="InterPro" id="IPR036915">
    <property type="entry name" value="Cyclin-like_sf"/>
</dbReference>
<gene>
    <name evidence="17" type="ORF">DD237_007595</name>
</gene>
<evidence type="ECO:0000256" key="3">
    <source>
        <dbReference type="ARBA" id="ARBA00007528"/>
    </source>
</evidence>
<reference evidence="17 18" key="1">
    <citation type="submission" date="2018-06" db="EMBL/GenBank/DDBJ databases">
        <title>Comparative genomics of downy mildews reveals potential adaptations to biotrophy.</title>
        <authorList>
            <person name="Fletcher K."/>
            <person name="Klosterman S.J."/>
            <person name="Derevnina L."/>
            <person name="Martin F."/>
            <person name="Koike S."/>
            <person name="Reyes Chin-Wo S."/>
            <person name="Mou B."/>
            <person name="Michelmore R."/>
        </authorList>
    </citation>
    <scope>NUCLEOTIDE SEQUENCE [LARGE SCALE GENOMIC DNA]</scope>
    <source>
        <strain evidence="17 18">R13</strain>
    </source>
</reference>
<dbReference type="CDD" id="cd00590">
    <property type="entry name" value="RRM_SF"/>
    <property type="match status" value="1"/>
</dbReference>
<evidence type="ECO:0000256" key="12">
    <source>
        <dbReference type="SAM" id="MobiDB-lite"/>
    </source>
</evidence>
<dbReference type="InterPro" id="IPR046341">
    <property type="entry name" value="SET_dom_sf"/>
</dbReference>
<feature type="domain" description="Protein kinase" evidence="13">
    <location>
        <begin position="1353"/>
        <end position="1712"/>
    </location>
</feature>
<dbReference type="InterPro" id="IPR001214">
    <property type="entry name" value="SET_dom"/>
</dbReference>
<dbReference type="SMART" id="SM00220">
    <property type="entry name" value="S_TKc"/>
    <property type="match status" value="1"/>
</dbReference>
<dbReference type="SMART" id="SM00570">
    <property type="entry name" value="AWS"/>
    <property type="match status" value="1"/>
</dbReference>
<evidence type="ECO:0000256" key="10">
    <source>
        <dbReference type="ARBA" id="ARBA00023180"/>
    </source>
</evidence>
<dbReference type="Pfam" id="PF03198">
    <property type="entry name" value="Glyco_hydro_72"/>
    <property type="match status" value="1"/>
</dbReference>
<feature type="domain" description="AWS" evidence="16">
    <location>
        <begin position="417"/>
        <end position="473"/>
    </location>
</feature>
<dbReference type="GO" id="GO:0005694">
    <property type="term" value="C:chromosome"/>
    <property type="evidence" value="ECO:0007669"/>
    <property type="project" value="UniProtKB-SubCell"/>
</dbReference>
<dbReference type="EMBL" id="QKXF01000389">
    <property type="protein sequence ID" value="RQM11764.1"/>
    <property type="molecule type" value="Genomic_DNA"/>
</dbReference>
<evidence type="ECO:0000313" key="18">
    <source>
        <dbReference type="Proteomes" id="UP000286097"/>
    </source>
</evidence>
<comment type="subcellular location">
    <subcellularLocation>
        <location evidence="2">Chromosome</location>
    </subcellularLocation>
    <subcellularLocation>
        <location evidence="1">Nucleus</location>
    </subcellularLocation>
</comment>
<feature type="region of interest" description="Disordered" evidence="12">
    <location>
        <begin position="740"/>
        <end position="760"/>
    </location>
</feature>
<dbReference type="Gene3D" id="1.10.472.10">
    <property type="entry name" value="Cyclin-like"/>
    <property type="match status" value="1"/>
</dbReference>
<keyword evidence="10" id="KW-0325">Glycoprotein</keyword>
<evidence type="ECO:0000259" key="14">
    <source>
        <dbReference type="PROSITE" id="PS50280"/>
    </source>
</evidence>
<dbReference type="SMART" id="SM00317">
    <property type="entry name" value="SET"/>
    <property type="match status" value="1"/>
</dbReference>
<dbReference type="Gene3D" id="2.170.270.10">
    <property type="entry name" value="SET domain"/>
    <property type="match status" value="1"/>
</dbReference>
<sequence length="1886" mass="210720">MPPKCYPDKLLTRAQMVYNAFAVYDNTLGFSVGNENNLQVENGADGTATAPCVKAFLRDTRSYAASCSGSVRQVPIGLDIADIPPREKWIGYYDCAVDDDEYTRAEWMGFNPYVECDPKNAEYSQSIGLKKLMNEYAQVGYSRPLMFGEFGCNKGVNTIDGYENQRTFNDAKWMNEEKEMTEEIVGGNVFEFTTEVANLVDSAALTKTADEGKYGVGYFQPNDCDNDKVECVFTPYPEYENLKKAYTTTAASTVEHESYTPKRDAIQSCPKNVSIELPTTPEVPLLECAVTQPVCKGKKANSYVHFSSKTNFGDKVPPTNDESNGASALISSDSTVSAASITRSTKFLLSSFRKAHYNKRMSTSSPLESPETTSFDQLQALRNVQLITRNEYPLRHLAREKVRRRARQNEEYEDEEEDGGRCFCTFPDAIERQDEETRRCDDVSCLNFATYIECSSSCVAGGFCRNQRLQHPEEYPQLEPFKTEHKGYGVRTTEKIAQRGIVGEYVGEIIDPKELARRLKSVPRHELNFYYLLLAPGVYIDARNKGSFTRFVNHSCDPNCKTEKWMVKGETRVAVIALRDLDVGEELTFDYQWKALGSRQIKCFCGAKNCKGVIGTQNEVLPNAETQTGYFRDPERQESGLALVGRRVRVFLSPEDKTAYDVQLIKAYDDEHDRYEVEDLLEPAGYETDENDAEEELDAAEKQYVQLKENGWQIFCPPGDQEAEAIFAIPKKRFVPTLSGMSSADGSTNPSPKGETIPQSLVRTPSPVAMARLESSFSTSKKNQFGELLDRDGKVVSNKLLVKFLPKEYDARALRSLFISRKHPNALVNADVFHFLDGTGWALVELENNELASSFRRTLDHRNLHDNMLRVYQAGAKELENFRHQKSKVQMMRHQGMTDRSATLPSAGKESVPEIKRINPYCFGRKLNWLVTEEQLKNLAVQQVLSASLEETLRVKYVKSIFHIAKGLRLDREDATSAIIALNRYFTFHAMPMEVDIYAATMLHLFLKAHARKVPWTAFVKEVYKAKHGSSAAERLTAASPELGVLKRRLVKAEGELLEGLHYDVTAEDPYALLDLLTTRKGSKKLVALSQSYNAHQMAPFLQSMPPPEVQKEAKHLVSEVLPLPIWTHTPAECVMLSVLYVSAAVIEVLSSSPSPPIVKVPAFLPQLDLQSKGVEAHMLLNCSLSICTQLKDRWVRLQKQSQTAQQKQPKNGSSEFDLEQFAVPREKKNVEISEQIARLLRQWVIVSTLSSLPTSSSVLSTNAVSAAVGSPATSAFLMTAGKSSAVTSSLGGETSSITPKATGSSVPVPSWTTSQHIDSVSIVSALSIFPKKVAVGANDTRVEGVRLHTDEITKVESIRKRAFLGVISSKVSLDLAGRPVYLQSWPYLEQETFFTEERGINEACLRELSVATTLSSLLPDHFMKLYGIIFPADCKDRQTNESGATSTDADDLDLIAATIDEDGNPLPEGIDKLTPQKYYLAFEQPLHMLSGIFEARVSLPWELRKKAIFDMLQSLSAVHDQGYVHRFVALSHLLVFKNGVKLGGFHAMRKTANIKPKGREGSSIAAYEMTDGERKEHCYGAWLYITAPEVLLGETKYTWRSDVWSAGCVALAVLLEKMSLLQGQDLKVQLDLIYRLCGAPSSSWENANKLPLYNTFRPKHEYKTRLRKTLVEQQSKIPDFPEDVVEVLEAMLQLDPARRSTLKKLLDMRYFDSVRSGEQTFDFTGLSPTFTVQKRKLKQHLLKSKTKKHRSAGSTSRSSASTRPSNHHSSHRDSSSDHQRHKRSMSSAFDVLAPGERSSHHDQQRIRSGKRKLKSSSTSRRGVLHDAASSGVDELEMHDSSENVPLPASFTASTGSSRSMVDGGSLPPREKRAKLGWGMGLNSAS</sequence>